<dbReference type="GO" id="GO:0001046">
    <property type="term" value="F:core promoter sequence-specific DNA binding"/>
    <property type="evidence" value="ECO:0007669"/>
    <property type="project" value="TreeGrafter"/>
</dbReference>
<dbReference type="EMBL" id="AP022821">
    <property type="protein sequence ID" value="BCA92448.1"/>
    <property type="molecule type" value="Genomic_DNA"/>
</dbReference>
<proteinExistence type="predicted"/>
<gene>
    <name evidence="2" type="ORF">HMSLTHF_22230</name>
</gene>
<evidence type="ECO:0000313" key="3">
    <source>
        <dbReference type="Proteomes" id="UP000503197"/>
    </source>
</evidence>
<dbReference type="GO" id="GO:0006355">
    <property type="term" value="P:regulation of DNA-templated transcription"/>
    <property type="evidence" value="ECO:0007669"/>
    <property type="project" value="InterPro"/>
</dbReference>
<name>A0A6F8SW66_9GAMM</name>
<reference evidence="2 3" key="1">
    <citation type="submission" date="2020-02" db="EMBL/GenBank/DDBJ databases">
        <title>Complete Genome Sequence of Halomonas meridiana strain BAA-801, Isolated from Deep Sea Thermal Vent.</title>
        <authorList>
            <person name="Takahashi Y."/>
            <person name="Takahashi H."/>
            <person name="Galipon J."/>
            <person name="Arakawa K."/>
        </authorList>
    </citation>
    <scope>NUCLEOTIDE SEQUENCE [LARGE SCALE GENOMIC DNA]</scope>
    <source>
        <strain evidence="2 3">Slthf1</strain>
    </source>
</reference>
<sequence length="151" mass="17221">MNAIAIIQPADKLFKEAPFLVRIHHHAEYEDALALVETLLDEENEDNDFLIERLTDVIEEWEDTAPELSTFNESLSALDGVDMLKFLMEQNDLGTADLPEIGSKSYVSKVLNRKRELTRRHIEALSARFRVEPALFLADNEWPIGQGEALK</sequence>
<dbReference type="PANTHER" id="PTHR40455">
    <property type="entry name" value="ANTITOXIN HIGA"/>
    <property type="match status" value="1"/>
</dbReference>
<evidence type="ECO:0000313" key="2">
    <source>
        <dbReference type="EMBL" id="BCA92448.1"/>
    </source>
</evidence>
<dbReference type="RefSeq" id="WP_058577260.1">
    <property type="nucleotide sequence ID" value="NZ_AP022821.1"/>
</dbReference>
<dbReference type="PANTHER" id="PTHR40455:SF1">
    <property type="entry name" value="ANTITOXIN HIGA"/>
    <property type="match status" value="1"/>
</dbReference>
<feature type="coiled-coil region" evidence="1">
    <location>
        <begin position="26"/>
        <end position="60"/>
    </location>
</feature>
<organism evidence="2 3">
    <name type="scientific">Vreelandella aquamarina</name>
    <dbReference type="NCBI Taxonomy" id="77097"/>
    <lineage>
        <taxon>Bacteria</taxon>
        <taxon>Pseudomonadati</taxon>
        <taxon>Pseudomonadota</taxon>
        <taxon>Gammaproteobacteria</taxon>
        <taxon>Oceanospirillales</taxon>
        <taxon>Halomonadaceae</taxon>
        <taxon>Vreelandella</taxon>
    </lineage>
</organism>
<dbReference type="Proteomes" id="UP000503197">
    <property type="component" value="Chromosome"/>
</dbReference>
<protein>
    <submittedName>
        <fullName evidence="2">Transcriptional regulator</fullName>
    </submittedName>
</protein>
<accession>A0A6F8SW66</accession>
<keyword evidence="1" id="KW-0175">Coiled coil</keyword>
<dbReference type="InterPro" id="IPR039060">
    <property type="entry name" value="Antitox_HigA"/>
</dbReference>
<evidence type="ECO:0000256" key="1">
    <source>
        <dbReference type="SAM" id="Coils"/>
    </source>
</evidence>
<dbReference type="AlphaFoldDB" id="A0A6F8SW66"/>